<evidence type="ECO:0000259" key="1">
    <source>
        <dbReference type="Pfam" id="PF00149"/>
    </source>
</evidence>
<dbReference type="Gene3D" id="3.60.21.10">
    <property type="match status" value="1"/>
</dbReference>
<name>A0A1T4ZU44_9SPHN</name>
<dbReference type="GO" id="GO:0008803">
    <property type="term" value="F:bis(5'-nucleosyl)-tetraphosphatase (symmetrical) activity"/>
    <property type="evidence" value="ECO:0007669"/>
    <property type="project" value="TreeGrafter"/>
</dbReference>
<gene>
    <name evidence="2" type="ORF">SAMN06295920_101228</name>
</gene>
<proteinExistence type="predicted"/>
<dbReference type="GO" id="GO:0110154">
    <property type="term" value="P:RNA decapping"/>
    <property type="evidence" value="ECO:0007669"/>
    <property type="project" value="TreeGrafter"/>
</dbReference>
<feature type="domain" description="Calcineurin-like phosphoesterase" evidence="1">
    <location>
        <begin position="27"/>
        <end position="215"/>
    </location>
</feature>
<dbReference type="RefSeq" id="WP_079646201.1">
    <property type="nucleotide sequence ID" value="NZ_FUYM01000001.1"/>
</dbReference>
<dbReference type="PANTHER" id="PTHR42850">
    <property type="entry name" value="METALLOPHOSPHOESTERASE"/>
    <property type="match status" value="1"/>
</dbReference>
<dbReference type="AlphaFoldDB" id="A0A1T4ZU44"/>
<dbReference type="SUPFAM" id="SSF56300">
    <property type="entry name" value="Metallo-dependent phosphatases"/>
    <property type="match status" value="1"/>
</dbReference>
<protein>
    <submittedName>
        <fullName evidence="2">Serine/threonine protein phosphatase 1</fullName>
    </submittedName>
</protein>
<dbReference type="OrthoDB" id="9807890at2"/>
<dbReference type="InterPro" id="IPR004843">
    <property type="entry name" value="Calcineurin-like_PHP"/>
</dbReference>
<evidence type="ECO:0000313" key="3">
    <source>
        <dbReference type="Proteomes" id="UP000189818"/>
    </source>
</evidence>
<dbReference type="GO" id="GO:0016791">
    <property type="term" value="F:phosphatase activity"/>
    <property type="evidence" value="ECO:0007669"/>
    <property type="project" value="TreeGrafter"/>
</dbReference>
<dbReference type="Proteomes" id="UP000189818">
    <property type="component" value="Unassembled WGS sequence"/>
</dbReference>
<dbReference type="InterPro" id="IPR050126">
    <property type="entry name" value="Ap4A_hydrolase"/>
</dbReference>
<accession>A0A1T4ZU44</accession>
<sequence>MAIRDLLSPSRWKRPRHAAPEGQRWYAIGDIHGCYDLLNTLIRAIDGDDEQRGAADTRLLFLGDYIDRGPNSRGVIELMMKLDLGDDKVVFLMGNHEEVLLATAEGNRRAAALLHKMGGRETLLSYGVSAQDYDYADPPGIIDLVRAAVPREHLDWLAALRSSYRAGGYFFAHAGVRPGIPLDDQAPSDMRWIRRDFLFHGADHGAMVVHGHSVTTEIDERANRIGIDTGAYASGRLTALGIEGAQRWYLQTGTPGA</sequence>
<organism evidence="2 3">
    <name type="scientific">Rhizorhabdus histidinilytica</name>
    <dbReference type="NCBI Taxonomy" id="439228"/>
    <lineage>
        <taxon>Bacteria</taxon>
        <taxon>Pseudomonadati</taxon>
        <taxon>Pseudomonadota</taxon>
        <taxon>Alphaproteobacteria</taxon>
        <taxon>Sphingomonadales</taxon>
        <taxon>Sphingomonadaceae</taxon>
        <taxon>Rhizorhabdus</taxon>
    </lineage>
</organism>
<dbReference type="Pfam" id="PF00149">
    <property type="entry name" value="Metallophos"/>
    <property type="match status" value="1"/>
</dbReference>
<dbReference type="EMBL" id="FUYM01000001">
    <property type="protein sequence ID" value="SKB26218.1"/>
    <property type="molecule type" value="Genomic_DNA"/>
</dbReference>
<keyword evidence="3" id="KW-1185">Reference proteome</keyword>
<dbReference type="STRING" id="439228.SAMN06295920_101228"/>
<dbReference type="InterPro" id="IPR029052">
    <property type="entry name" value="Metallo-depent_PP-like"/>
</dbReference>
<reference evidence="3" key="1">
    <citation type="submission" date="2017-02" db="EMBL/GenBank/DDBJ databases">
        <authorList>
            <person name="Varghese N."/>
            <person name="Submissions S."/>
        </authorList>
    </citation>
    <scope>NUCLEOTIDE SEQUENCE [LARGE SCALE GENOMIC DNA]</scope>
    <source>
        <strain evidence="3">UM2</strain>
    </source>
</reference>
<dbReference type="PANTHER" id="PTHR42850:SF4">
    <property type="entry name" value="ZINC-DEPENDENT ENDOPOLYPHOSPHATASE"/>
    <property type="match status" value="1"/>
</dbReference>
<dbReference type="CDD" id="cd00144">
    <property type="entry name" value="MPP_PPP_family"/>
    <property type="match status" value="1"/>
</dbReference>
<dbReference type="GO" id="GO:0005737">
    <property type="term" value="C:cytoplasm"/>
    <property type="evidence" value="ECO:0007669"/>
    <property type="project" value="TreeGrafter"/>
</dbReference>
<evidence type="ECO:0000313" key="2">
    <source>
        <dbReference type="EMBL" id="SKB26218.1"/>
    </source>
</evidence>